<evidence type="ECO:0000313" key="2">
    <source>
        <dbReference type="Proteomes" id="UP000183120"/>
    </source>
</evidence>
<reference evidence="1 2" key="1">
    <citation type="journal article" date="2016" name="Environ. Microbiol.">
        <title>Genomic resolution of a cold subsurface aquifer community provides metabolic insights for novel microbes adapted to high CO concentrations.</title>
        <authorList>
            <person name="Probst A.J."/>
            <person name="Castelle C.J."/>
            <person name="Singh A."/>
            <person name="Brown C.T."/>
            <person name="Anantharaman K."/>
            <person name="Sharon I."/>
            <person name="Hug L.A."/>
            <person name="Burstein D."/>
            <person name="Emerson J.B."/>
            <person name="Thomas B.C."/>
            <person name="Banfield J.F."/>
        </authorList>
    </citation>
    <scope>NUCLEOTIDE SEQUENCE [LARGE SCALE GENOMIC DNA]</scope>
    <source>
        <strain evidence="1">CG1_02_37_22</strain>
    </source>
</reference>
<dbReference type="STRING" id="1805209.AUJ73_04230"/>
<gene>
    <name evidence="1" type="ORF">AUJ73_04230</name>
</gene>
<dbReference type="AlphaFoldDB" id="A0A1J4TN78"/>
<proteinExistence type="predicted"/>
<name>A0A1J4TN78_9BACT</name>
<evidence type="ECO:0000313" key="1">
    <source>
        <dbReference type="EMBL" id="OIO13128.1"/>
    </source>
</evidence>
<sequence length="109" mass="12773">MGKRVFSMQKLGDILIGFNPLKDKYISREFQSYGYYLAEELNDMTHKSLYIKLAKIIPRALLEKAFSYAKDSNSKKRGAVFMRKLKDLGAWQKDKKKDTKPKKQVEDVY</sequence>
<accession>A0A1J4TN78</accession>
<dbReference type="Proteomes" id="UP000183120">
    <property type="component" value="Unassembled WGS sequence"/>
</dbReference>
<protein>
    <submittedName>
        <fullName evidence="1">Uncharacterized protein</fullName>
    </submittedName>
</protein>
<comment type="caution">
    <text evidence="1">The sequence shown here is derived from an EMBL/GenBank/DDBJ whole genome shotgun (WGS) entry which is preliminary data.</text>
</comment>
<dbReference type="EMBL" id="MNUY01000067">
    <property type="protein sequence ID" value="OIO13128.1"/>
    <property type="molecule type" value="Genomic_DNA"/>
</dbReference>
<organism evidence="1 2">
    <name type="scientific">Candidatus Gottesmanbacteria bacterium CG1_02_37_22</name>
    <dbReference type="NCBI Taxonomy" id="1805209"/>
    <lineage>
        <taxon>Bacteria</taxon>
        <taxon>Candidatus Gottesmaniibacteriota</taxon>
    </lineage>
</organism>